<dbReference type="InterPro" id="IPR042099">
    <property type="entry name" value="ANL_N_sf"/>
</dbReference>
<feature type="compositionally biased region" description="Polar residues" evidence="3">
    <location>
        <begin position="138"/>
        <end position="153"/>
    </location>
</feature>
<keyword evidence="6" id="KW-1185">Reference proteome</keyword>
<keyword evidence="2" id="KW-0597">Phosphoprotein</keyword>
<dbReference type="Proteomes" id="UP000188318">
    <property type="component" value="Unassembled WGS sequence"/>
</dbReference>
<evidence type="ECO:0000313" key="6">
    <source>
        <dbReference type="Proteomes" id="UP000188318"/>
    </source>
</evidence>
<dbReference type="PANTHER" id="PTHR44845:SF6">
    <property type="entry name" value="BETA-ALANINE-ACTIVATING ENZYME"/>
    <property type="match status" value="1"/>
</dbReference>
<feature type="region of interest" description="Disordered" evidence="3">
    <location>
        <begin position="130"/>
        <end position="183"/>
    </location>
</feature>
<sequence>MENIILGYAKDAPDAVAVLDQGRPLTYAELVSEANHLSAQLKAATDPGSTIGILLGPGVEQVVAQVAVRLADGVCVPIEPSIRERRLADMLQDAQVTHIIMEDHQLGLPGFHRIDVGSWSPPACSQLPEPLGRHHCRTQSSSLHVGLDWSTQARPDPSRRDPPPGDPDASDPPGWGGPSGVVQ</sequence>
<evidence type="ECO:0000256" key="1">
    <source>
        <dbReference type="ARBA" id="ARBA00022450"/>
    </source>
</evidence>
<dbReference type="AlphaFoldDB" id="A0A1R3RVF9"/>
<feature type="compositionally biased region" description="Gly residues" evidence="3">
    <location>
        <begin position="174"/>
        <end position="183"/>
    </location>
</feature>
<dbReference type="PANTHER" id="PTHR44845">
    <property type="entry name" value="CARRIER DOMAIN-CONTAINING PROTEIN"/>
    <property type="match status" value="1"/>
</dbReference>
<evidence type="ECO:0000259" key="4">
    <source>
        <dbReference type="Pfam" id="PF00501"/>
    </source>
</evidence>
<keyword evidence="1" id="KW-0596">Phosphopantetheine</keyword>
<dbReference type="OrthoDB" id="408177at2759"/>
<dbReference type="Gene3D" id="3.40.50.12780">
    <property type="entry name" value="N-terminal domain of ligase-like"/>
    <property type="match status" value="1"/>
</dbReference>
<gene>
    <name evidence="5" type="ORF">ASPCADRAFT_205678</name>
</gene>
<organism evidence="5 6">
    <name type="scientific">Aspergillus carbonarius (strain ITEM 5010)</name>
    <dbReference type="NCBI Taxonomy" id="602072"/>
    <lineage>
        <taxon>Eukaryota</taxon>
        <taxon>Fungi</taxon>
        <taxon>Dikarya</taxon>
        <taxon>Ascomycota</taxon>
        <taxon>Pezizomycotina</taxon>
        <taxon>Eurotiomycetes</taxon>
        <taxon>Eurotiomycetidae</taxon>
        <taxon>Eurotiales</taxon>
        <taxon>Aspergillaceae</taxon>
        <taxon>Aspergillus</taxon>
        <taxon>Aspergillus subgen. Circumdati</taxon>
    </lineage>
</organism>
<evidence type="ECO:0000256" key="3">
    <source>
        <dbReference type="SAM" id="MobiDB-lite"/>
    </source>
</evidence>
<accession>A0A1R3RVF9</accession>
<dbReference type="VEuPathDB" id="FungiDB:ASPCADRAFT_205678"/>
<dbReference type="Pfam" id="PF00501">
    <property type="entry name" value="AMP-binding"/>
    <property type="match status" value="1"/>
</dbReference>
<dbReference type="InterPro" id="IPR000873">
    <property type="entry name" value="AMP-dep_synth/lig_dom"/>
</dbReference>
<name>A0A1R3RVF9_ASPC5</name>
<dbReference type="EMBL" id="KV907496">
    <property type="protein sequence ID" value="OOF98461.1"/>
    <property type="molecule type" value="Genomic_DNA"/>
</dbReference>
<reference evidence="6" key="1">
    <citation type="journal article" date="2017" name="Genome Biol.">
        <title>Comparative genomics reveals high biological diversity and specific adaptations in the industrially and medically important fungal genus Aspergillus.</title>
        <authorList>
            <person name="de Vries R.P."/>
            <person name="Riley R."/>
            <person name="Wiebenga A."/>
            <person name="Aguilar-Osorio G."/>
            <person name="Amillis S."/>
            <person name="Uchima C.A."/>
            <person name="Anderluh G."/>
            <person name="Asadollahi M."/>
            <person name="Askin M."/>
            <person name="Barry K."/>
            <person name="Battaglia E."/>
            <person name="Bayram O."/>
            <person name="Benocci T."/>
            <person name="Braus-Stromeyer S.A."/>
            <person name="Caldana C."/>
            <person name="Canovas D."/>
            <person name="Cerqueira G.C."/>
            <person name="Chen F."/>
            <person name="Chen W."/>
            <person name="Choi C."/>
            <person name="Clum A."/>
            <person name="Dos Santos R.A."/>
            <person name="Damasio A.R."/>
            <person name="Diallinas G."/>
            <person name="Emri T."/>
            <person name="Fekete E."/>
            <person name="Flipphi M."/>
            <person name="Freyberg S."/>
            <person name="Gallo A."/>
            <person name="Gournas C."/>
            <person name="Habgood R."/>
            <person name="Hainaut M."/>
            <person name="Harispe M.L."/>
            <person name="Henrissat B."/>
            <person name="Hilden K.S."/>
            <person name="Hope R."/>
            <person name="Hossain A."/>
            <person name="Karabika E."/>
            <person name="Karaffa L."/>
            <person name="Karanyi Z."/>
            <person name="Krasevec N."/>
            <person name="Kuo A."/>
            <person name="Kusch H."/>
            <person name="LaButti K."/>
            <person name="Lagendijk E.L."/>
            <person name="Lapidus A."/>
            <person name="Levasseur A."/>
            <person name="Lindquist E."/>
            <person name="Lipzen A."/>
            <person name="Logrieco A.F."/>
            <person name="MacCabe A."/>
            <person name="Maekelae M.R."/>
            <person name="Malavazi I."/>
            <person name="Melin P."/>
            <person name="Meyer V."/>
            <person name="Mielnichuk N."/>
            <person name="Miskei M."/>
            <person name="Molnar A.P."/>
            <person name="Mule G."/>
            <person name="Ngan C.Y."/>
            <person name="Orejas M."/>
            <person name="Orosz E."/>
            <person name="Ouedraogo J.P."/>
            <person name="Overkamp K.M."/>
            <person name="Park H.-S."/>
            <person name="Perrone G."/>
            <person name="Piumi F."/>
            <person name="Punt P.J."/>
            <person name="Ram A.F."/>
            <person name="Ramon A."/>
            <person name="Rauscher S."/>
            <person name="Record E."/>
            <person name="Riano-Pachon D.M."/>
            <person name="Robert V."/>
            <person name="Roehrig J."/>
            <person name="Ruller R."/>
            <person name="Salamov A."/>
            <person name="Salih N.S."/>
            <person name="Samson R.A."/>
            <person name="Sandor E."/>
            <person name="Sanguinetti M."/>
            <person name="Schuetze T."/>
            <person name="Sepcic K."/>
            <person name="Shelest E."/>
            <person name="Sherlock G."/>
            <person name="Sophianopoulou V."/>
            <person name="Squina F.M."/>
            <person name="Sun H."/>
            <person name="Susca A."/>
            <person name="Todd R.B."/>
            <person name="Tsang A."/>
            <person name="Unkles S.E."/>
            <person name="van de Wiele N."/>
            <person name="van Rossen-Uffink D."/>
            <person name="Oliveira J.V."/>
            <person name="Vesth T.C."/>
            <person name="Visser J."/>
            <person name="Yu J.-H."/>
            <person name="Zhou M."/>
            <person name="Andersen M.R."/>
            <person name="Archer D.B."/>
            <person name="Baker S.E."/>
            <person name="Benoit I."/>
            <person name="Brakhage A.A."/>
            <person name="Braus G.H."/>
            <person name="Fischer R."/>
            <person name="Frisvad J.C."/>
            <person name="Goldman G.H."/>
            <person name="Houbraken J."/>
            <person name="Oakley B."/>
            <person name="Pocsi I."/>
            <person name="Scazzocchio C."/>
            <person name="Seiboth B."/>
            <person name="vanKuyk P.A."/>
            <person name="Wortman J."/>
            <person name="Dyer P.S."/>
            <person name="Grigoriev I.V."/>
        </authorList>
    </citation>
    <scope>NUCLEOTIDE SEQUENCE [LARGE SCALE GENOMIC DNA]</scope>
    <source>
        <strain evidence="6">ITEM 5010</strain>
    </source>
</reference>
<proteinExistence type="predicted"/>
<dbReference type="SUPFAM" id="SSF56801">
    <property type="entry name" value="Acetyl-CoA synthetase-like"/>
    <property type="match status" value="1"/>
</dbReference>
<feature type="domain" description="AMP-dependent synthetase/ligase" evidence="4">
    <location>
        <begin position="9"/>
        <end position="109"/>
    </location>
</feature>
<protein>
    <recommendedName>
        <fullName evidence="4">AMP-dependent synthetase/ligase domain-containing protein</fullName>
    </recommendedName>
</protein>
<evidence type="ECO:0000313" key="5">
    <source>
        <dbReference type="EMBL" id="OOF98461.1"/>
    </source>
</evidence>
<evidence type="ECO:0000256" key="2">
    <source>
        <dbReference type="ARBA" id="ARBA00022553"/>
    </source>
</evidence>
<dbReference type="STRING" id="602072.A0A1R3RVF9"/>